<dbReference type="InterPro" id="IPR036291">
    <property type="entry name" value="NAD(P)-bd_dom_sf"/>
</dbReference>
<dbReference type="InterPro" id="IPR003421">
    <property type="entry name" value="Opine_DH"/>
</dbReference>
<evidence type="ECO:0000259" key="5">
    <source>
        <dbReference type="Pfam" id="PF02317"/>
    </source>
</evidence>
<keyword evidence="8" id="KW-1185">Reference proteome</keyword>
<dbReference type="Gene3D" id="3.40.50.720">
    <property type="entry name" value="NAD(P)-binding Rossmann-like Domain"/>
    <property type="match status" value="1"/>
</dbReference>
<evidence type="ECO:0000256" key="2">
    <source>
        <dbReference type="ARBA" id="ARBA00019465"/>
    </source>
</evidence>
<reference evidence="7" key="1">
    <citation type="submission" date="2021-06" db="EMBL/GenBank/DDBJ databases">
        <authorList>
            <person name="Lee C.-S."/>
            <person name="Jin L."/>
        </authorList>
    </citation>
    <scope>NUCLEOTIDE SEQUENCE</scope>
    <source>
        <strain evidence="7">Con5</strain>
        <plasmid evidence="7">p2</plasmid>
    </source>
</reference>
<dbReference type="InterPro" id="IPR051729">
    <property type="entry name" value="Opine/Lysopine_DH"/>
</dbReference>
<evidence type="ECO:0000256" key="4">
    <source>
        <dbReference type="ARBA" id="ARBA00048793"/>
    </source>
</evidence>
<feature type="domain" description="Ketopantoate reductase N-terminal" evidence="6">
    <location>
        <begin position="3"/>
        <end position="145"/>
    </location>
</feature>
<dbReference type="PANTHER" id="PTHR38015">
    <property type="entry name" value="BLR6086 PROTEIN"/>
    <property type="match status" value="1"/>
</dbReference>
<dbReference type="Pfam" id="PF02317">
    <property type="entry name" value="Octopine_DH"/>
    <property type="match status" value="1"/>
</dbReference>
<dbReference type="PANTHER" id="PTHR38015:SF1">
    <property type="entry name" value="OPINE DEHYDROGENASE DOMAIN-CONTAINING PROTEIN"/>
    <property type="match status" value="1"/>
</dbReference>
<dbReference type="InterPro" id="IPR013328">
    <property type="entry name" value="6PGD_dom2"/>
</dbReference>
<evidence type="ECO:0000259" key="6">
    <source>
        <dbReference type="Pfam" id="PF02558"/>
    </source>
</evidence>
<accession>A0A975PBB7</accession>
<gene>
    <name evidence="7" type="ORF">KM031_19610</name>
</gene>
<dbReference type="Gene3D" id="1.10.1040.10">
    <property type="entry name" value="N-(1-d-carboxylethyl)-l-norvaline Dehydrogenase, domain 2"/>
    <property type="match status" value="1"/>
</dbReference>
<evidence type="ECO:0000313" key="8">
    <source>
        <dbReference type="Proteomes" id="UP000679352"/>
    </source>
</evidence>
<feature type="domain" description="Opine dehydrogenase" evidence="5">
    <location>
        <begin position="180"/>
        <end position="324"/>
    </location>
</feature>
<dbReference type="RefSeq" id="WP_215505568.1">
    <property type="nucleotide sequence ID" value="NZ_CP076363.1"/>
</dbReference>
<comment type="catalytic activity">
    <reaction evidence="4">
        <text>(R)-pantoate + NADP(+) = 2-dehydropantoate + NADPH + H(+)</text>
        <dbReference type="Rhea" id="RHEA:16233"/>
        <dbReference type="ChEBI" id="CHEBI:11561"/>
        <dbReference type="ChEBI" id="CHEBI:15378"/>
        <dbReference type="ChEBI" id="CHEBI:15980"/>
        <dbReference type="ChEBI" id="CHEBI:57783"/>
        <dbReference type="ChEBI" id="CHEBI:58349"/>
        <dbReference type="EC" id="1.1.1.169"/>
    </reaction>
</comment>
<dbReference type="SUPFAM" id="SSF51735">
    <property type="entry name" value="NAD(P)-binding Rossmann-fold domains"/>
    <property type="match status" value="1"/>
</dbReference>
<dbReference type="EMBL" id="CP076363">
    <property type="protein sequence ID" value="QWK92583.1"/>
    <property type="molecule type" value="Genomic_DNA"/>
</dbReference>
<dbReference type="Pfam" id="PF02558">
    <property type="entry name" value="ApbA"/>
    <property type="match status" value="1"/>
</dbReference>
<evidence type="ECO:0000256" key="3">
    <source>
        <dbReference type="ARBA" id="ARBA00022655"/>
    </source>
</evidence>
<comment type="pathway">
    <text evidence="1">Cofactor biosynthesis; (R)-pantothenate biosynthesis; (R)-pantoate from 3-methyl-2-oxobutanoate: step 2/2.</text>
</comment>
<sequence>MRVLILGAGGVACAMATLLHQAGHQPVLWSPSGRGTADLLQQDLLARGALETRFRVQVASDLAAALREAQAVVLALPANGHRRVMDLALPHLEAGHTIIVSAQLSLGAAYLHQALVRRGVEATVIGWGTTVVMGRRTGPAEVQIGGIRPAVPMAVLPEVQGAQGLALCRSLFGARFQLAAGLLDIALGNLNPPVHLANALCNLTRIERGEVWANYDGLTPAVARLIEALDLERIAVARAFGCAARTVQDHFRMTFDLPHGLSLAEMAAQVHQRRKGPPGPTSLTTRFITEDVPFGIVEIIALANHAAVAVPLHEAGLRMINALCGQTFEQMNDLLSEGLITALVAARR</sequence>
<protein>
    <recommendedName>
        <fullName evidence="2">2-dehydropantoate 2-reductase</fullName>
    </recommendedName>
</protein>
<dbReference type="GO" id="GO:0015940">
    <property type="term" value="P:pantothenate biosynthetic process"/>
    <property type="evidence" value="ECO:0007669"/>
    <property type="project" value="UniProtKB-KW"/>
</dbReference>
<keyword evidence="3" id="KW-0566">Pantothenate biosynthesis</keyword>
<proteinExistence type="predicted"/>
<dbReference type="SUPFAM" id="SSF48179">
    <property type="entry name" value="6-phosphogluconate dehydrogenase C-terminal domain-like"/>
    <property type="match status" value="1"/>
</dbReference>
<keyword evidence="7" id="KW-0614">Plasmid</keyword>
<name>A0A975PBB7_9RHOB</name>
<organism evidence="7 8">
    <name type="scientific">Gemmobacter fulvus</name>
    <dbReference type="NCBI Taxonomy" id="2840474"/>
    <lineage>
        <taxon>Bacteria</taxon>
        <taxon>Pseudomonadati</taxon>
        <taxon>Pseudomonadota</taxon>
        <taxon>Alphaproteobacteria</taxon>
        <taxon>Rhodobacterales</taxon>
        <taxon>Paracoccaceae</taxon>
        <taxon>Gemmobacter</taxon>
    </lineage>
</organism>
<dbReference type="AlphaFoldDB" id="A0A975PBB7"/>
<dbReference type="Proteomes" id="UP000679352">
    <property type="component" value="Plasmid p2"/>
</dbReference>
<dbReference type="InterPro" id="IPR013332">
    <property type="entry name" value="KPR_N"/>
</dbReference>
<dbReference type="InterPro" id="IPR008927">
    <property type="entry name" value="6-PGluconate_DH-like_C_sf"/>
</dbReference>
<dbReference type="KEGG" id="gfu:KM031_19610"/>
<geneLocation type="plasmid" evidence="7 8">
    <name>p2</name>
</geneLocation>
<evidence type="ECO:0000313" key="7">
    <source>
        <dbReference type="EMBL" id="QWK92583.1"/>
    </source>
</evidence>
<dbReference type="GO" id="GO:0008677">
    <property type="term" value="F:2-dehydropantoate 2-reductase activity"/>
    <property type="evidence" value="ECO:0007669"/>
    <property type="project" value="UniProtKB-EC"/>
</dbReference>
<evidence type="ECO:0000256" key="1">
    <source>
        <dbReference type="ARBA" id="ARBA00004994"/>
    </source>
</evidence>